<dbReference type="EMBL" id="JBHULD010000008">
    <property type="protein sequence ID" value="MFD2554246.1"/>
    <property type="molecule type" value="Genomic_DNA"/>
</dbReference>
<evidence type="ECO:0000313" key="2">
    <source>
        <dbReference type="Proteomes" id="UP001597440"/>
    </source>
</evidence>
<gene>
    <name evidence="1" type="ORF">ACFSQW_07585</name>
</gene>
<dbReference type="RefSeq" id="WP_210355955.1">
    <property type="nucleotide sequence ID" value="NZ_JAEQMU010000006.1"/>
</dbReference>
<comment type="caution">
    <text evidence="1">The sequence shown here is derived from an EMBL/GenBank/DDBJ whole genome shotgun (WGS) entry which is preliminary data.</text>
</comment>
<organism evidence="1 2">
    <name type="scientific">Sphingobacterium tabacisoli</name>
    <dbReference type="NCBI Taxonomy" id="2044855"/>
    <lineage>
        <taxon>Bacteria</taxon>
        <taxon>Pseudomonadati</taxon>
        <taxon>Bacteroidota</taxon>
        <taxon>Sphingobacteriia</taxon>
        <taxon>Sphingobacteriales</taxon>
        <taxon>Sphingobacteriaceae</taxon>
        <taxon>Sphingobacterium</taxon>
    </lineage>
</organism>
<dbReference type="PROSITE" id="PS51257">
    <property type="entry name" value="PROKAR_LIPOPROTEIN"/>
    <property type="match status" value="1"/>
</dbReference>
<name>A0ABW5KZA6_9SPHI</name>
<dbReference type="Proteomes" id="UP001597440">
    <property type="component" value="Unassembled WGS sequence"/>
</dbReference>
<evidence type="ECO:0000313" key="1">
    <source>
        <dbReference type="EMBL" id="MFD2554246.1"/>
    </source>
</evidence>
<accession>A0ABW5KZA6</accession>
<protein>
    <submittedName>
        <fullName evidence="1">DUF4302 domain-containing protein</fullName>
    </submittedName>
</protein>
<sequence>MKKVFYNLIIVASLLMLITSCEKDNISNGYFDANLERQEKVAQEAKKVLASSETGWVMMAKVGLNSEVYTPIVLKFDTVKNRVFVKTVYGETAETESFFRITNGTGAPQLIFTSGSIMSTLYRIGTQASDITDHMYNIVGVSADTVAIQCYRSGKVYAKEGGVIYKMFKRPKDWKWADGEIYFDMSSPGFTQNVAGVSGNMKIEYINNPSKNKTFETIWSTVAPTNLATMQNGFPFQISRNIGTGGFKNPYYFYLKFPYTTTTNYDVSPAMSNNVMSFYPQSGYTSNLTYMNYFINTYNIHYLTCKSVIRTGNNVKMEFEAYDVKGNVSVKAQYDNLK</sequence>
<keyword evidence="2" id="KW-1185">Reference proteome</keyword>
<reference evidence="2" key="1">
    <citation type="journal article" date="2019" name="Int. J. Syst. Evol. Microbiol.">
        <title>The Global Catalogue of Microorganisms (GCM) 10K type strain sequencing project: providing services to taxonomists for standard genome sequencing and annotation.</title>
        <authorList>
            <consortium name="The Broad Institute Genomics Platform"/>
            <consortium name="The Broad Institute Genome Sequencing Center for Infectious Disease"/>
            <person name="Wu L."/>
            <person name="Ma J."/>
        </authorList>
    </citation>
    <scope>NUCLEOTIDE SEQUENCE [LARGE SCALE GENOMIC DNA]</scope>
    <source>
        <strain evidence="2">KCTC 52298</strain>
    </source>
</reference>
<proteinExistence type="predicted"/>